<name>A0A517N214_9BACT</name>
<dbReference type="Gene3D" id="3.30.300.130">
    <property type="entry name" value="Fe-S cluster assembly (FSCA)"/>
    <property type="match status" value="1"/>
</dbReference>
<dbReference type="InterPro" id="IPR002744">
    <property type="entry name" value="MIP18-like"/>
</dbReference>
<sequence>MSESIEPQLVESILEGFADPETGRGLKTMGQVAGVQIDGNRVAVKVGLTTYSGPLWEQTRQSIEDRLKEKLPGSADVSVEITTHQRPAEPIGSIGLTAKSVIAVGSGKGGVGKSTVAASLAYGLKASGCKVGIMDADVYGPSIPHLLGVPDAKPTAEEKRLQPIETDGIRLMSMGFLVPPGEAVVWRGPMLHGAVTQFLRDTDWGDLDYLIIDMPPGTGDIALTLSQLLPLTGAVVVCTPQEVALLDAVKAIAMFRKVNIPVLGMVENMSYFLCPDNGKQYDIFGTGGAREKAAELETPFLGEVPIQIPIRERGDAGDTAGNLLDSQASAYFERICFNLVSGITTARVDSPPMPTLSVL</sequence>
<accession>A0A517N214</accession>
<keyword evidence="4 8" id="KW-0547">Nucleotide-binding</keyword>
<proteinExistence type="inferred from homology"/>
<keyword evidence="5 8" id="KW-0067">ATP-binding</keyword>
<comment type="similarity">
    <text evidence="8">Belongs to the Mrp/NBP35 ATP-binding proteins family.</text>
</comment>
<evidence type="ECO:0000313" key="10">
    <source>
        <dbReference type="EMBL" id="QDT01180.1"/>
    </source>
</evidence>
<gene>
    <name evidence="10" type="primary">ylxH</name>
    <name evidence="10" type="ORF">HG15A2_45220</name>
</gene>
<dbReference type="AlphaFoldDB" id="A0A517N214"/>
<dbReference type="GO" id="GO:0016887">
    <property type="term" value="F:ATP hydrolysis activity"/>
    <property type="evidence" value="ECO:0007669"/>
    <property type="project" value="UniProtKB-UniRule"/>
</dbReference>
<dbReference type="EMBL" id="CP036263">
    <property type="protein sequence ID" value="QDT01180.1"/>
    <property type="molecule type" value="Genomic_DNA"/>
</dbReference>
<keyword evidence="8" id="KW-0378">Hydrolase</keyword>
<dbReference type="KEGG" id="amob:HG15A2_45220"/>
<dbReference type="FunFam" id="3.40.50.300:FF:001119">
    <property type="entry name" value="Iron-sulfur cluster carrier protein"/>
    <property type="match status" value="1"/>
</dbReference>
<evidence type="ECO:0000256" key="6">
    <source>
        <dbReference type="ARBA" id="ARBA00023004"/>
    </source>
</evidence>
<dbReference type="SUPFAM" id="SSF117916">
    <property type="entry name" value="Fe-S cluster assembly (FSCA) domain-like"/>
    <property type="match status" value="1"/>
</dbReference>
<evidence type="ECO:0000256" key="1">
    <source>
        <dbReference type="ARBA" id="ARBA00007352"/>
    </source>
</evidence>
<protein>
    <recommendedName>
        <fullName evidence="8">Iron-sulfur cluster carrier protein</fullName>
    </recommendedName>
</protein>
<evidence type="ECO:0000256" key="3">
    <source>
        <dbReference type="ARBA" id="ARBA00022723"/>
    </source>
</evidence>
<dbReference type="GO" id="GO:0016226">
    <property type="term" value="P:iron-sulfur cluster assembly"/>
    <property type="evidence" value="ECO:0007669"/>
    <property type="project" value="InterPro"/>
</dbReference>
<reference evidence="10 11" key="1">
    <citation type="submission" date="2019-02" db="EMBL/GenBank/DDBJ databases">
        <title>Deep-cultivation of Planctomycetes and their phenomic and genomic characterization uncovers novel biology.</title>
        <authorList>
            <person name="Wiegand S."/>
            <person name="Jogler M."/>
            <person name="Boedeker C."/>
            <person name="Pinto D."/>
            <person name="Vollmers J."/>
            <person name="Rivas-Marin E."/>
            <person name="Kohn T."/>
            <person name="Peeters S.H."/>
            <person name="Heuer A."/>
            <person name="Rast P."/>
            <person name="Oberbeckmann S."/>
            <person name="Bunk B."/>
            <person name="Jeske O."/>
            <person name="Meyerdierks A."/>
            <person name="Storesund J.E."/>
            <person name="Kallscheuer N."/>
            <person name="Luecker S."/>
            <person name="Lage O.M."/>
            <person name="Pohl T."/>
            <person name="Merkel B.J."/>
            <person name="Hornburger P."/>
            <person name="Mueller R.-W."/>
            <person name="Bruemmer F."/>
            <person name="Labrenz M."/>
            <person name="Spormann A.M."/>
            <person name="Op den Camp H."/>
            <person name="Overmann J."/>
            <person name="Amann R."/>
            <person name="Jetten M.S.M."/>
            <person name="Mascher T."/>
            <person name="Medema M.H."/>
            <person name="Devos D.P."/>
            <person name="Kaster A.-K."/>
            <person name="Ovreas L."/>
            <person name="Rohde M."/>
            <person name="Galperin M.Y."/>
            <person name="Jogler C."/>
        </authorList>
    </citation>
    <scope>NUCLEOTIDE SEQUENCE [LARGE SCALE GENOMIC DNA]</scope>
    <source>
        <strain evidence="10 11">HG15A2</strain>
    </source>
</reference>
<dbReference type="SUPFAM" id="SSF52540">
    <property type="entry name" value="P-loop containing nucleoside triphosphate hydrolases"/>
    <property type="match status" value="1"/>
</dbReference>
<dbReference type="PROSITE" id="PS01215">
    <property type="entry name" value="MRP"/>
    <property type="match status" value="1"/>
</dbReference>
<dbReference type="Gene3D" id="3.40.50.300">
    <property type="entry name" value="P-loop containing nucleotide triphosphate hydrolases"/>
    <property type="match status" value="1"/>
</dbReference>
<keyword evidence="11" id="KW-1185">Reference proteome</keyword>
<dbReference type="GO" id="GO:0140663">
    <property type="term" value="F:ATP-dependent FeS chaperone activity"/>
    <property type="evidence" value="ECO:0007669"/>
    <property type="project" value="InterPro"/>
</dbReference>
<comment type="function">
    <text evidence="8">Binds and transfers iron-sulfur (Fe-S) clusters to target apoproteins. Can hydrolyze ATP.</text>
</comment>
<dbReference type="Pfam" id="PF01883">
    <property type="entry name" value="FeS_assembly_P"/>
    <property type="match status" value="1"/>
</dbReference>
<dbReference type="GO" id="GO:0051539">
    <property type="term" value="F:4 iron, 4 sulfur cluster binding"/>
    <property type="evidence" value="ECO:0007669"/>
    <property type="project" value="TreeGrafter"/>
</dbReference>
<dbReference type="InterPro" id="IPR034904">
    <property type="entry name" value="FSCA_dom_sf"/>
</dbReference>
<evidence type="ECO:0000256" key="4">
    <source>
        <dbReference type="ARBA" id="ARBA00022741"/>
    </source>
</evidence>
<dbReference type="RefSeq" id="WP_145063189.1">
    <property type="nucleotide sequence ID" value="NZ_CP036263.1"/>
</dbReference>
<dbReference type="InterPro" id="IPR000808">
    <property type="entry name" value="Mrp-like_CS"/>
</dbReference>
<organism evidence="10 11">
    <name type="scientific">Adhaeretor mobilis</name>
    <dbReference type="NCBI Taxonomy" id="1930276"/>
    <lineage>
        <taxon>Bacteria</taxon>
        <taxon>Pseudomonadati</taxon>
        <taxon>Planctomycetota</taxon>
        <taxon>Planctomycetia</taxon>
        <taxon>Pirellulales</taxon>
        <taxon>Lacipirellulaceae</taxon>
        <taxon>Adhaeretor</taxon>
    </lineage>
</organism>
<dbReference type="OrthoDB" id="9809679at2"/>
<evidence type="ECO:0000256" key="5">
    <source>
        <dbReference type="ARBA" id="ARBA00022840"/>
    </source>
</evidence>
<keyword evidence="3 8" id="KW-0479">Metal-binding</keyword>
<evidence type="ECO:0000313" key="11">
    <source>
        <dbReference type="Proteomes" id="UP000319852"/>
    </source>
</evidence>
<dbReference type="Proteomes" id="UP000319852">
    <property type="component" value="Chromosome"/>
</dbReference>
<keyword evidence="6 8" id="KW-0408">Iron</keyword>
<comment type="subunit">
    <text evidence="8">Homodimer.</text>
</comment>
<keyword evidence="7 8" id="KW-0411">Iron-sulfur</keyword>
<evidence type="ECO:0000256" key="2">
    <source>
        <dbReference type="ARBA" id="ARBA00008205"/>
    </source>
</evidence>
<dbReference type="HAMAP" id="MF_02040">
    <property type="entry name" value="Mrp_NBP35"/>
    <property type="match status" value="1"/>
</dbReference>
<dbReference type="InterPro" id="IPR027417">
    <property type="entry name" value="P-loop_NTPase"/>
</dbReference>
<dbReference type="GO" id="GO:0005524">
    <property type="term" value="F:ATP binding"/>
    <property type="evidence" value="ECO:0007669"/>
    <property type="project" value="UniProtKB-UniRule"/>
</dbReference>
<evidence type="ECO:0000259" key="9">
    <source>
        <dbReference type="Pfam" id="PF01883"/>
    </source>
</evidence>
<comment type="similarity">
    <text evidence="2">In the C-terminal section; belongs to the Mrp/NBP35 ATP-binding proteins family.</text>
</comment>
<dbReference type="PANTHER" id="PTHR42961">
    <property type="entry name" value="IRON-SULFUR PROTEIN NUBPL"/>
    <property type="match status" value="1"/>
</dbReference>
<dbReference type="GO" id="GO:0046872">
    <property type="term" value="F:metal ion binding"/>
    <property type="evidence" value="ECO:0007669"/>
    <property type="project" value="UniProtKB-KW"/>
</dbReference>
<dbReference type="Pfam" id="PF10609">
    <property type="entry name" value="ParA"/>
    <property type="match status" value="1"/>
</dbReference>
<feature type="domain" description="MIP18 family-like" evidence="9">
    <location>
        <begin position="10"/>
        <end position="80"/>
    </location>
</feature>
<dbReference type="CDD" id="cd02037">
    <property type="entry name" value="Mrp_NBP35"/>
    <property type="match status" value="1"/>
</dbReference>
<feature type="binding site" evidence="8">
    <location>
        <begin position="107"/>
        <end position="114"/>
    </location>
    <ligand>
        <name>ATP</name>
        <dbReference type="ChEBI" id="CHEBI:30616"/>
    </ligand>
</feature>
<dbReference type="InterPro" id="IPR044304">
    <property type="entry name" value="NUBPL-like"/>
</dbReference>
<comment type="similarity">
    <text evidence="1">In the N-terminal section; belongs to the MIP18 family.</text>
</comment>
<dbReference type="PANTHER" id="PTHR42961:SF2">
    <property type="entry name" value="IRON-SULFUR PROTEIN NUBPL"/>
    <property type="match status" value="1"/>
</dbReference>
<dbReference type="InterPro" id="IPR033756">
    <property type="entry name" value="YlxH/NBP35"/>
</dbReference>
<dbReference type="InterPro" id="IPR019591">
    <property type="entry name" value="Mrp/NBP35_ATP-bd"/>
</dbReference>
<evidence type="ECO:0000256" key="7">
    <source>
        <dbReference type="ARBA" id="ARBA00023014"/>
    </source>
</evidence>
<evidence type="ECO:0000256" key="8">
    <source>
        <dbReference type="HAMAP-Rule" id="MF_02040"/>
    </source>
</evidence>